<dbReference type="AlphaFoldDB" id="A0A8H6I3V7"/>
<accession>A0A8H6I3V7</accession>
<dbReference type="Proteomes" id="UP000521943">
    <property type="component" value="Unassembled WGS sequence"/>
</dbReference>
<organism evidence="2 3">
    <name type="scientific">Ephemerocybe angulata</name>
    <dbReference type="NCBI Taxonomy" id="980116"/>
    <lineage>
        <taxon>Eukaryota</taxon>
        <taxon>Fungi</taxon>
        <taxon>Dikarya</taxon>
        <taxon>Basidiomycota</taxon>
        <taxon>Agaricomycotina</taxon>
        <taxon>Agaricomycetes</taxon>
        <taxon>Agaricomycetidae</taxon>
        <taxon>Agaricales</taxon>
        <taxon>Agaricineae</taxon>
        <taxon>Psathyrellaceae</taxon>
        <taxon>Ephemerocybe</taxon>
    </lineage>
</organism>
<evidence type="ECO:0000313" key="3">
    <source>
        <dbReference type="Proteomes" id="UP000521943"/>
    </source>
</evidence>
<keyword evidence="3" id="KW-1185">Reference proteome</keyword>
<name>A0A8H6I3V7_9AGAR</name>
<dbReference type="OrthoDB" id="3041002at2759"/>
<comment type="caution">
    <text evidence="2">The sequence shown here is derived from an EMBL/GenBank/DDBJ whole genome shotgun (WGS) entry which is preliminary data.</text>
</comment>
<protein>
    <submittedName>
        <fullName evidence="2">Uncharacterized protein</fullName>
    </submittedName>
</protein>
<evidence type="ECO:0000313" key="2">
    <source>
        <dbReference type="EMBL" id="KAF6756886.1"/>
    </source>
</evidence>
<feature type="region of interest" description="Disordered" evidence="1">
    <location>
        <begin position="220"/>
        <end position="244"/>
    </location>
</feature>
<evidence type="ECO:0000256" key="1">
    <source>
        <dbReference type="SAM" id="MobiDB-lite"/>
    </source>
</evidence>
<proteinExistence type="predicted"/>
<sequence>MARVCHLWRNRCNKSLFRRLELKPSSIESFAALISSPFTCNSVLSSICHLWIGHHDDKAGEWSAFRVEHLQEILISLSEARRLRDLTLLKSVSELFEVGFITILPMHLPYVQSLHLSDVHFTASGEFAGFFNGFASVQYIVLKNVTVPNAYSHLDTMKGVTACPAVVRPGASRFTLLVHLNDDGTVLQVPAVEVPRAGAARITLRDVAVLHSSSAVEPRAQNPRRGVHIGPDVSHIGRSSRNSPPVFPSSRIDLAFAQSLRYITLGSTRCVLSLLSWVPALLAHIPTAAPLKEIRIAFSSSRQFDLDQPFIRWLASTISKGRKPFGGLEAIHFMAFGTLGDKNIEEKIVKTVSEEFGDWERDRVGVLRFSFAP</sequence>
<gene>
    <name evidence="2" type="ORF">DFP72DRAFT_892613</name>
</gene>
<dbReference type="EMBL" id="JACGCI010000024">
    <property type="protein sequence ID" value="KAF6756886.1"/>
    <property type="molecule type" value="Genomic_DNA"/>
</dbReference>
<reference evidence="2 3" key="1">
    <citation type="submission" date="2020-07" db="EMBL/GenBank/DDBJ databases">
        <title>Comparative genomics of pyrophilous fungi reveals a link between fire events and developmental genes.</title>
        <authorList>
            <consortium name="DOE Joint Genome Institute"/>
            <person name="Steindorff A.S."/>
            <person name="Carver A."/>
            <person name="Calhoun S."/>
            <person name="Stillman K."/>
            <person name="Liu H."/>
            <person name="Lipzen A."/>
            <person name="Pangilinan J."/>
            <person name="Labutti K."/>
            <person name="Bruns T.D."/>
            <person name="Grigoriev I.V."/>
        </authorList>
    </citation>
    <scope>NUCLEOTIDE SEQUENCE [LARGE SCALE GENOMIC DNA]</scope>
    <source>
        <strain evidence="2 3">CBS 144469</strain>
    </source>
</reference>